<dbReference type="Gene3D" id="1.10.10.10">
    <property type="entry name" value="Winged helix-like DNA-binding domain superfamily/Winged helix DNA-binding domain"/>
    <property type="match status" value="1"/>
</dbReference>
<evidence type="ECO:0008006" key="10">
    <source>
        <dbReference type="Google" id="ProtNLM"/>
    </source>
</evidence>
<name>A0AA88CNY2_FICCA</name>
<dbReference type="InterPro" id="IPR055414">
    <property type="entry name" value="LRR_R13L4/SHOC2-like"/>
</dbReference>
<dbReference type="InterPro" id="IPR058922">
    <property type="entry name" value="WHD_DRP"/>
</dbReference>
<dbReference type="GO" id="GO:0098542">
    <property type="term" value="P:defense response to other organism"/>
    <property type="evidence" value="ECO:0007669"/>
    <property type="project" value="TreeGrafter"/>
</dbReference>
<dbReference type="InterPro" id="IPR027417">
    <property type="entry name" value="P-loop_NTPase"/>
</dbReference>
<reference evidence="8" key="1">
    <citation type="submission" date="2023-07" db="EMBL/GenBank/DDBJ databases">
        <title>draft genome sequence of fig (Ficus carica).</title>
        <authorList>
            <person name="Takahashi T."/>
            <person name="Nishimura K."/>
        </authorList>
    </citation>
    <scope>NUCLEOTIDE SEQUENCE</scope>
</reference>
<evidence type="ECO:0000259" key="7">
    <source>
        <dbReference type="Pfam" id="PF23598"/>
    </source>
</evidence>
<dbReference type="FunFam" id="3.40.50.300:FF:001091">
    <property type="entry name" value="Probable disease resistance protein At1g61300"/>
    <property type="match status" value="1"/>
</dbReference>
<dbReference type="Gene3D" id="1.20.5.4130">
    <property type="match status" value="1"/>
</dbReference>
<feature type="domain" description="NB-ARC" evidence="4">
    <location>
        <begin position="172"/>
        <end position="350"/>
    </location>
</feature>
<dbReference type="AlphaFoldDB" id="A0AA88CNY2"/>
<evidence type="ECO:0000256" key="1">
    <source>
        <dbReference type="ARBA" id="ARBA00022737"/>
    </source>
</evidence>
<keyword evidence="3" id="KW-0611">Plant defense</keyword>
<proteinExistence type="predicted"/>
<evidence type="ECO:0000256" key="3">
    <source>
        <dbReference type="ARBA" id="ARBA00022821"/>
    </source>
</evidence>
<protein>
    <recommendedName>
        <fullName evidence="10">Disease resistance protein RPM1-like</fullName>
    </recommendedName>
</protein>
<accession>A0AA88CNY2</accession>
<dbReference type="InterPro" id="IPR036388">
    <property type="entry name" value="WH-like_DNA-bd_sf"/>
</dbReference>
<evidence type="ECO:0000259" key="4">
    <source>
        <dbReference type="Pfam" id="PF00931"/>
    </source>
</evidence>
<dbReference type="SUPFAM" id="SSF52058">
    <property type="entry name" value="L domain-like"/>
    <property type="match status" value="1"/>
</dbReference>
<dbReference type="InterPro" id="IPR032675">
    <property type="entry name" value="LRR_dom_sf"/>
</dbReference>
<gene>
    <name evidence="8" type="ORF">TIFTF001_043731</name>
</gene>
<dbReference type="Pfam" id="PF00931">
    <property type="entry name" value="NB-ARC"/>
    <property type="match status" value="1"/>
</dbReference>
<dbReference type="Proteomes" id="UP001187192">
    <property type="component" value="Unassembled WGS sequence"/>
</dbReference>
<comment type="caution">
    <text evidence="8">The sequence shown here is derived from an EMBL/GenBank/DDBJ whole genome shotgun (WGS) entry which is preliminary data.</text>
</comment>
<dbReference type="InterPro" id="IPR038005">
    <property type="entry name" value="RX-like_CC"/>
</dbReference>
<dbReference type="Pfam" id="PF18052">
    <property type="entry name" value="Rx_N"/>
    <property type="match status" value="1"/>
</dbReference>
<feature type="domain" description="Disease resistance N-terminal" evidence="5">
    <location>
        <begin position="6"/>
        <end position="87"/>
    </location>
</feature>
<organism evidence="8 9">
    <name type="scientific">Ficus carica</name>
    <name type="common">Common fig</name>
    <dbReference type="NCBI Taxonomy" id="3494"/>
    <lineage>
        <taxon>Eukaryota</taxon>
        <taxon>Viridiplantae</taxon>
        <taxon>Streptophyta</taxon>
        <taxon>Embryophyta</taxon>
        <taxon>Tracheophyta</taxon>
        <taxon>Spermatophyta</taxon>
        <taxon>Magnoliopsida</taxon>
        <taxon>eudicotyledons</taxon>
        <taxon>Gunneridae</taxon>
        <taxon>Pentapetalae</taxon>
        <taxon>rosids</taxon>
        <taxon>fabids</taxon>
        <taxon>Rosales</taxon>
        <taxon>Moraceae</taxon>
        <taxon>Ficeae</taxon>
        <taxon>Ficus</taxon>
    </lineage>
</organism>
<dbReference type="PANTHER" id="PTHR23155:SF1205">
    <property type="entry name" value="DISEASE RESISTANCE PROTEIN RPM1"/>
    <property type="match status" value="1"/>
</dbReference>
<dbReference type="InterPro" id="IPR002182">
    <property type="entry name" value="NB-ARC"/>
</dbReference>
<evidence type="ECO:0000259" key="6">
    <source>
        <dbReference type="Pfam" id="PF23559"/>
    </source>
</evidence>
<dbReference type="InterPro" id="IPR044974">
    <property type="entry name" value="Disease_R_plants"/>
</dbReference>
<sequence>MAESPVNFLIGKLATLFNNEVNLLGGVYEEVLCLRGELERMRAFLRIADAYQESDEELSIWVKQVRDIAHETEDLLAEYTLLQGHDHGTGFYGSLCRLACCIRNVKACYRIAGDLKSINLRLRKINEVHKRLRHKFSKVEQGLGSAGGLNPWDDCRNDALLLEKSDLVGIDERKKQLVGWLIKGGPGREVISLAGQGGMGKTTLAKQVYDDAEVKKHFKVRAWITVSQSSQIEDLLKDMVEQIYKAIKRRVPPAADNMSNNQLKTTIKELLQRRKYLIVLDDVWQLHSWRAVQYALPNNGFGSRVVLTTRNTDVACTAGKESDGKTYNLEPLSPSESWDLLCKKTFQGNSCPSHLEEMCRYILKRCEGLPLAIVAISGVLAAKDTRRIDEWDVVARSLGAEIDGNDKLKDLKKILSLSFNDLPYYLKSCFLYFSVFPEDHLIEHTRLIRMWIAEGFIEVKEGKVLEEVADDYLNDLLNRSLIQVATTTSDGRAKTFRIHDLLREIIISKSRDQNFATVLKGKNVQWSDRARRLSVHYTLLHLQPNRSVYQLRSLFMFEVIEKLRLHTLFPGGFRLLTLLDLDNSNLEKFPVEVVNLCYLKYLSLRNTKVKIVPRFIGKLHNLETLDLKYSQVTELPVEILKLQRLRHLLLYRNESIPRFIGKLHNLDFGY</sequence>
<evidence type="ECO:0000256" key="2">
    <source>
        <dbReference type="ARBA" id="ARBA00022741"/>
    </source>
</evidence>
<dbReference type="InterPro" id="IPR042197">
    <property type="entry name" value="Apaf_helical"/>
</dbReference>
<dbReference type="Gene3D" id="1.10.8.430">
    <property type="entry name" value="Helical domain of apoptotic protease-activating factors"/>
    <property type="match status" value="1"/>
</dbReference>
<dbReference type="EMBL" id="BTGU01002936">
    <property type="protein sequence ID" value="GMN23892.1"/>
    <property type="molecule type" value="Genomic_DNA"/>
</dbReference>
<dbReference type="PANTHER" id="PTHR23155">
    <property type="entry name" value="DISEASE RESISTANCE PROTEIN RP"/>
    <property type="match status" value="1"/>
</dbReference>
<evidence type="ECO:0000313" key="8">
    <source>
        <dbReference type="EMBL" id="GMN23892.1"/>
    </source>
</evidence>
<dbReference type="Pfam" id="PF23598">
    <property type="entry name" value="LRR_14"/>
    <property type="match status" value="1"/>
</dbReference>
<dbReference type="SUPFAM" id="SSF52540">
    <property type="entry name" value="P-loop containing nucleoside triphosphate hydrolases"/>
    <property type="match status" value="1"/>
</dbReference>
<feature type="domain" description="Disease resistance protein winged helix" evidence="6">
    <location>
        <begin position="435"/>
        <end position="506"/>
    </location>
</feature>
<keyword evidence="9" id="KW-1185">Reference proteome</keyword>
<dbReference type="CDD" id="cd14798">
    <property type="entry name" value="RX-CC_like"/>
    <property type="match status" value="1"/>
</dbReference>
<dbReference type="PRINTS" id="PR00364">
    <property type="entry name" value="DISEASERSIST"/>
</dbReference>
<keyword evidence="1" id="KW-0677">Repeat</keyword>
<dbReference type="GO" id="GO:0043531">
    <property type="term" value="F:ADP binding"/>
    <property type="evidence" value="ECO:0007669"/>
    <property type="project" value="InterPro"/>
</dbReference>
<dbReference type="Gene3D" id="3.40.50.300">
    <property type="entry name" value="P-loop containing nucleotide triphosphate hydrolases"/>
    <property type="match status" value="1"/>
</dbReference>
<dbReference type="FunFam" id="1.10.10.10:FF:000322">
    <property type="entry name" value="Probable disease resistance protein At1g63360"/>
    <property type="match status" value="1"/>
</dbReference>
<dbReference type="Pfam" id="PF23559">
    <property type="entry name" value="WHD_DRP"/>
    <property type="match status" value="1"/>
</dbReference>
<feature type="domain" description="Disease resistance R13L4/SHOC-2-like LRR" evidence="7">
    <location>
        <begin position="550"/>
        <end position="666"/>
    </location>
</feature>
<dbReference type="Gene3D" id="3.80.10.10">
    <property type="entry name" value="Ribonuclease Inhibitor"/>
    <property type="match status" value="1"/>
</dbReference>
<keyword evidence="2" id="KW-0547">Nucleotide-binding</keyword>
<evidence type="ECO:0000259" key="5">
    <source>
        <dbReference type="Pfam" id="PF18052"/>
    </source>
</evidence>
<dbReference type="InterPro" id="IPR041118">
    <property type="entry name" value="Rx_N"/>
</dbReference>
<evidence type="ECO:0000313" key="9">
    <source>
        <dbReference type="Proteomes" id="UP001187192"/>
    </source>
</evidence>